<dbReference type="RefSeq" id="XP_016456933.1">
    <property type="nucleotide sequence ID" value="XM_016601447.1"/>
</dbReference>
<evidence type="ECO:0000313" key="3">
    <source>
        <dbReference type="RefSeq" id="XP_016456933.1"/>
    </source>
</evidence>
<accession>A0A1S3YXT8</accession>
<organism evidence="2 3">
    <name type="scientific">Nicotiana tabacum</name>
    <name type="common">Common tobacco</name>
    <dbReference type="NCBI Taxonomy" id="4097"/>
    <lineage>
        <taxon>Eukaryota</taxon>
        <taxon>Viridiplantae</taxon>
        <taxon>Streptophyta</taxon>
        <taxon>Embryophyta</taxon>
        <taxon>Tracheophyta</taxon>
        <taxon>Spermatophyta</taxon>
        <taxon>Magnoliopsida</taxon>
        <taxon>eudicotyledons</taxon>
        <taxon>Gunneridae</taxon>
        <taxon>Pentapetalae</taxon>
        <taxon>asterids</taxon>
        <taxon>lamiids</taxon>
        <taxon>Solanales</taxon>
        <taxon>Solanaceae</taxon>
        <taxon>Nicotianoideae</taxon>
        <taxon>Nicotianeae</taxon>
        <taxon>Nicotiana</taxon>
    </lineage>
</organism>
<gene>
    <name evidence="3" type="primary">LOC107780845</name>
</gene>
<reference evidence="3" key="2">
    <citation type="submission" date="2025-08" db="UniProtKB">
        <authorList>
            <consortium name="RefSeq"/>
        </authorList>
    </citation>
    <scope>IDENTIFICATION</scope>
    <source>
        <tissue evidence="3">Leaf</tissue>
    </source>
</reference>
<dbReference type="GeneID" id="107780845"/>
<dbReference type="PaxDb" id="4097-A0A1S3YXT8"/>
<dbReference type="KEGG" id="nta:107780845"/>
<keyword evidence="2" id="KW-1185">Reference proteome</keyword>
<proteinExistence type="predicted"/>
<sequence length="393" mass="43946">MAVDVCSEIASLVVSPRISFSHDLKETDDIIPIECHHFRSDAFLLESTIDFDFCVTNQSFSQEKISSADELFSNGKILPIEVKKSTPFIEINQSEPQQQLRLTSKQVGVGYMSEPQSLQQQQYEPQLCFSPKQVGVGYMFESQYLQQQQYEPQQQQLCLGPKQVGVGYMSEPQSLHQQQSESQQLRLSPKQVGIGYMSEAQSLQVKPAAPVLETATNVDTKKRLKEFLSSNCDEEIEKPQAKPFWQFRRSNSLNCENGRSNGLKWSSLQFLSRSNSTGSVPNQKNSKIFQKQNSQKEQIKVLRKSSSLSSSSTSSSSSSSSSSFSSFNQSHSLHSSSKRAQSRPLKKSYSRSYGNGIHVSPVLNLPHTYISKGTVCLFGLGSLFCNGKSKKKK</sequence>
<name>A0A1S3YXT8_TOBAC</name>
<dbReference type="OrthoDB" id="1923860at2759"/>
<dbReference type="PANTHER" id="PTHR36757:SF1">
    <property type="entry name" value="GENOME ASSEMBLY, CHROMOSOME: A04"/>
    <property type="match status" value="1"/>
</dbReference>
<dbReference type="PANTHER" id="PTHR36757">
    <property type="entry name" value="BNAANNG22500D PROTEIN"/>
    <property type="match status" value="1"/>
</dbReference>
<reference evidence="2" key="1">
    <citation type="journal article" date="2014" name="Nat. Commun.">
        <title>The tobacco genome sequence and its comparison with those of tomato and potato.</title>
        <authorList>
            <person name="Sierro N."/>
            <person name="Battey J.N."/>
            <person name="Ouadi S."/>
            <person name="Bakaher N."/>
            <person name="Bovet L."/>
            <person name="Willig A."/>
            <person name="Goepfert S."/>
            <person name="Peitsch M.C."/>
            <person name="Ivanov N.V."/>
        </authorList>
    </citation>
    <scope>NUCLEOTIDE SEQUENCE [LARGE SCALE GENOMIC DNA]</scope>
</reference>
<evidence type="ECO:0000256" key="1">
    <source>
        <dbReference type="SAM" id="MobiDB-lite"/>
    </source>
</evidence>
<dbReference type="OMA" id="VGYMSEP"/>
<dbReference type="AlphaFoldDB" id="A0A1S3YXT8"/>
<protein>
    <submittedName>
        <fullName evidence="3">Uncharacterized protein DDB_G0271670-like</fullName>
    </submittedName>
    <submittedName>
        <fullName evidence="3">Uncharacterized protein LOC107780845</fullName>
    </submittedName>
</protein>
<feature type="region of interest" description="Disordered" evidence="1">
    <location>
        <begin position="274"/>
        <end position="324"/>
    </location>
</feature>
<feature type="compositionally biased region" description="Polar residues" evidence="1">
    <location>
        <begin position="274"/>
        <end position="296"/>
    </location>
</feature>
<dbReference type="Proteomes" id="UP000790787">
    <property type="component" value="Chromosome 24"/>
</dbReference>
<dbReference type="RefSeq" id="XP_016456933.1">
    <property type="nucleotide sequence ID" value="XM_016601447.2"/>
</dbReference>
<feature type="region of interest" description="Disordered" evidence="1">
    <location>
        <begin position="330"/>
        <end position="349"/>
    </location>
</feature>
<feature type="compositionally biased region" description="Low complexity" evidence="1">
    <location>
        <begin position="305"/>
        <end position="324"/>
    </location>
</feature>
<evidence type="ECO:0000313" key="2">
    <source>
        <dbReference type="Proteomes" id="UP000790787"/>
    </source>
</evidence>
<feature type="compositionally biased region" description="Basic residues" evidence="1">
    <location>
        <begin position="336"/>
        <end position="349"/>
    </location>
</feature>